<sequence>MTDLHTLWNTLPAADRTLFVEHADSPDLPAHVAQRAQAVRMPIVIGVTQDKSGASVTWPGVVREFLQRQAAEREA</sequence>
<keyword evidence="2" id="KW-1185">Reference proteome</keyword>
<name>A0A1C5A9X0_9ACTN</name>
<dbReference type="AlphaFoldDB" id="A0A1C5A9X0"/>
<reference evidence="2" key="1">
    <citation type="submission" date="2016-06" db="EMBL/GenBank/DDBJ databases">
        <authorList>
            <person name="Varghese N."/>
            <person name="Submissions Spin"/>
        </authorList>
    </citation>
    <scope>NUCLEOTIDE SEQUENCE [LARGE SCALE GENOMIC DNA]</scope>
    <source>
        <strain evidence="2">DSM 43168</strain>
    </source>
</reference>
<dbReference type="RefSeq" id="WP_141723923.1">
    <property type="nucleotide sequence ID" value="NZ_FMCT01000012.1"/>
</dbReference>
<protein>
    <submittedName>
        <fullName evidence="1">Uncharacterized protein</fullName>
    </submittedName>
</protein>
<dbReference type="EMBL" id="FMCT01000012">
    <property type="protein sequence ID" value="SCF41926.1"/>
    <property type="molecule type" value="Genomic_DNA"/>
</dbReference>
<dbReference type="Proteomes" id="UP000183585">
    <property type="component" value="Unassembled WGS sequence"/>
</dbReference>
<accession>A0A1C5A9X0</accession>
<evidence type="ECO:0000313" key="2">
    <source>
        <dbReference type="Proteomes" id="UP000183585"/>
    </source>
</evidence>
<proteinExistence type="predicted"/>
<organism evidence="1 2">
    <name type="scientific">Micromonospora carbonacea</name>
    <dbReference type="NCBI Taxonomy" id="47853"/>
    <lineage>
        <taxon>Bacteria</taxon>
        <taxon>Bacillati</taxon>
        <taxon>Actinomycetota</taxon>
        <taxon>Actinomycetes</taxon>
        <taxon>Micromonosporales</taxon>
        <taxon>Micromonosporaceae</taxon>
        <taxon>Micromonospora</taxon>
    </lineage>
</organism>
<gene>
    <name evidence="1" type="ORF">GA0070563_11216</name>
</gene>
<evidence type="ECO:0000313" key="1">
    <source>
        <dbReference type="EMBL" id="SCF41926.1"/>
    </source>
</evidence>